<dbReference type="EMBL" id="JBBPBN010000045">
    <property type="protein sequence ID" value="KAK8995910.1"/>
    <property type="molecule type" value="Genomic_DNA"/>
</dbReference>
<dbReference type="Proteomes" id="UP001396334">
    <property type="component" value="Unassembled WGS sequence"/>
</dbReference>
<accession>A0ABR2Q607</accession>
<gene>
    <name evidence="2" type="ORF">V6N11_076164</name>
</gene>
<sequence>MKSMQERFEKLRAEMEEISVEQQNIRDGQRQVREKFEVIETECEELKRETRIIIQQSARTQIKLALMFQILKASERADHATVATLTHLLRYLFLSICLLS</sequence>
<dbReference type="PANTHER" id="PTHR48248:SF1">
    <property type="match status" value="1"/>
</dbReference>
<evidence type="ECO:0000313" key="3">
    <source>
        <dbReference type="Proteomes" id="UP001396334"/>
    </source>
</evidence>
<keyword evidence="1" id="KW-0175">Coiled coil</keyword>
<protein>
    <submittedName>
        <fullName evidence="2">Uncharacterized protein</fullName>
    </submittedName>
</protein>
<evidence type="ECO:0000256" key="1">
    <source>
        <dbReference type="SAM" id="Coils"/>
    </source>
</evidence>
<organism evidence="2 3">
    <name type="scientific">Hibiscus sabdariffa</name>
    <name type="common">roselle</name>
    <dbReference type="NCBI Taxonomy" id="183260"/>
    <lineage>
        <taxon>Eukaryota</taxon>
        <taxon>Viridiplantae</taxon>
        <taxon>Streptophyta</taxon>
        <taxon>Embryophyta</taxon>
        <taxon>Tracheophyta</taxon>
        <taxon>Spermatophyta</taxon>
        <taxon>Magnoliopsida</taxon>
        <taxon>eudicotyledons</taxon>
        <taxon>Gunneridae</taxon>
        <taxon>Pentapetalae</taxon>
        <taxon>rosids</taxon>
        <taxon>malvids</taxon>
        <taxon>Malvales</taxon>
        <taxon>Malvaceae</taxon>
        <taxon>Malvoideae</taxon>
        <taxon>Hibiscus</taxon>
    </lineage>
</organism>
<reference evidence="2 3" key="1">
    <citation type="journal article" date="2024" name="G3 (Bethesda)">
        <title>Genome assembly of Hibiscus sabdariffa L. provides insights into metabolisms of medicinal natural products.</title>
        <authorList>
            <person name="Kim T."/>
        </authorList>
    </citation>
    <scope>NUCLEOTIDE SEQUENCE [LARGE SCALE GENOMIC DNA]</scope>
    <source>
        <strain evidence="2">TK-2024</strain>
        <tissue evidence="2">Old leaves</tissue>
    </source>
</reference>
<comment type="caution">
    <text evidence="2">The sequence shown here is derived from an EMBL/GenBank/DDBJ whole genome shotgun (WGS) entry which is preliminary data.</text>
</comment>
<feature type="coiled-coil region" evidence="1">
    <location>
        <begin position="1"/>
        <end position="49"/>
    </location>
</feature>
<proteinExistence type="predicted"/>
<evidence type="ECO:0000313" key="2">
    <source>
        <dbReference type="EMBL" id="KAK8995910.1"/>
    </source>
</evidence>
<keyword evidence="3" id="KW-1185">Reference proteome</keyword>
<name>A0ABR2Q607_9ROSI</name>
<dbReference type="PANTHER" id="PTHR48248">
    <property type="entry name" value="UVR DOMAIN-CONTAINING PROTEIN"/>
    <property type="match status" value="1"/>
</dbReference>